<evidence type="ECO:0000256" key="5">
    <source>
        <dbReference type="ARBA" id="ARBA00023180"/>
    </source>
</evidence>
<sequence>MRLSKFSSWGLCYHVMFLGCAVTLLLLFGALSELSLGVGFSNTVNKLQYSNPKRVVSKGKGYPPVFAYWICGTTGESNKMLRLLKAIYHPRNQYLLQLDYGALDYERKDLALSVQSEKVFQAFGNVDVVGKSYAINKMGSSALSAALHAAALLMKIGTDWDWFVILSPSDYPLMSQDDILHAFTFLPRDLNFIHFTNKTGGNEQKKTNQIVVDPSLYYEKSTPLLFAVEARETPDAFKIFAGSPWVILSRAFMEYCVEGWDNIPRKLLMFFSNVAYPIASYFHTVLCNSLEFQYTIVENNLRYSIWDTNPAEPKVLDMSQYNKMVASNAIFAGPFQEGHVLLHRIDDRILNRSSNGVIPGKWCSNQGMNKTVELSKIEDEFCSPWGNINAVKPGPNGIKLRVLLSKLAHEGRHRPSICHQQ</sequence>
<reference evidence="6" key="1">
    <citation type="journal article" date="2023" name="Science">
        <title>Elucidation of the pathway for biosynthesis of saponin adjuvants from the soapbark tree.</title>
        <authorList>
            <person name="Reed J."/>
            <person name="Orme A."/>
            <person name="El-Demerdash A."/>
            <person name="Owen C."/>
            <person name="Martin L.B.B."/>
            <person name="Misra R.C."/>
            <person name="Kikuchi S."/>
            <person name="Rejzek M."/>
            <person name="Martin A.C."/>
            <person name="Harkess A."/>
            <person name="Leebens-Mack J."/>
            <person name="Louveau T."/>
            <person name="Stephenson M.J."/>
            <person name="Osbourn A."/>
        </authorList>
    </citation>
    <scope>NUCLEOTIDE SEQUENCE</scope>
    <source>
        <strain evidence="6">S10</strain>
    </source>
</reference>
<dbReference type="Pfam" id="PF02485">
    <property type="entry name" value="Branch"/>
    <property type="match status" value="1"/>
</dbReference>
<dbReference type="InterPro" id="IPR044610">
    <property type="entry name" value="GLCAT14A/B/C"/>
</dbReference>
<protein>
    <submittedName>
        <fullName evidence="6">Beta-glucuronosyltransferase</fullName>
    </submittedName>
</protein>
<dbReference type="GO" id="GO:0015020">
    <property type="term" value="F:glucuronosyltransferase activity"/>
    <property type="evidence" value="ECO:0007669"/>
    <property type="project" value="InterPro"/>
</dbReference>
<dbReference type="PANTHER" id="PTHR45719">
    <property type="entry name" value="GLYCOSYLTRANSFERASE"/>
    <property type="match status" value="1"/>
</dbReference>
<organism evidence="6 7">
    <name type="scientific">Quillaja saponaria</name>
    <name type="common">Soap bark tree</name>
    <dbReference type="NCBI Taxonomy" id="32244"/>
    <lineage>
        <taxon>Eukaryota</taxon>
        <taxon>Viridiplantae</taxon>
        <taxon>Streptophyta</taxon>
        <taxon>Embryophyta</taxon>
        <taxon>Tracheophyta</taxon>
        <taxon>Spermatophyta</taxon>
        <taxon>Magnoliopsida</taxon>
        <taxon>eudicotyledons</taxon>
        <taxon>Gunneridae</taxon>
        <taxon>Pentapetalae</taxon>
        <taxon>rosids</taxon>
        <taxon>fabids</taxon>
        <taxon>Fabales</taxon>
        <taxon>Quillajaceae</taxon>
        <taxon>Quillaja</taxon>
    </lineage>
</organism>
<dbReference type="GO" id="GO:0016020">
    <property type="term" value="C:membrane"/>
    <property type="evidence" value="ECO:0007669"/>
    <property type="project" value="UniProtKB-SubCell"/>
</dbReference>
<evidence type="ECO:0000313" key="7">
    <source>
        <dbReference type="Proteomes" id="UP001163823"/>
    </source>
</evidence>
<dbReference type="Proteomes" id="UP001163823">
    <property type="component" value="Chromosome 11"/>
</dbReference>
<dbReference type="EMBL" id="JARAOO010000011">
    <property type="protein sequence ID" value="KAJ7951992.1"/>
    <property type="molecule type" value="Genomic_DNA"/>
</dbReference>
<comment type="caution">
    <text evidence="6">The sequence shown here is derived from an EMBL/GenBank/DDBJ whole genome shotgun (WGS) entry which is preliminary data.</text>
</comment>
<evidence type="ECO:0000256" key="1">
    <source>
        <dbReference type="ARBA" id="ARBA00004606"/>
    </source>
</evidence>
<name>A0AAD7L667_QUISA</name>
<keyword evidence="7" id="KW-1185">Reference proteome</keyword>
<accession>A0AAD7L667</accession>
<keyword evidence="5" id="KW-0325">Glycoprotein</keyword>
<proteinExistence type="predicted"/>
<comment type="subcellular location">
    <subcellularLocation>
        <location evidence="1">Membrane</location>
        <topology evidence="1">Single-pass type II membrane protein</topology>
    </subcellularLocation>
</comment>
<keyword evidence="2" id="KW-0328">Glycosyltransferase</keyword>
<evidence type="ECO:0000256" key="3">
    <source>
        <dbReference type="ARBA" id="ARBA00022679"/>
    </source>
</evidence>
<gene>
    <name evidence="6" type="ORF">O6P43_027953</name>
</gene>
<keyword evidence="3" id="KW-0808">Transferase</keyword>
<dbReference type="KEGG" id="qsa:O6P43_027953"/>
<dbReference type="InterPro" id="IPR003406">
    <property type="entry name" value="Glyco_trans_14"/>
</dbReference>
<evidence type="ECO:0000256" key="4">
    <source>
        <dbReference type="ARBA" id="ARBA00023136"/>
    </source>
</evidence>
<dbReference type="PANTHER" id="PTHR45719:SF11">
    <property type="entry name" value="OS01G0121800 PROTEIN"/>
    <property type="match status" value="1"/>
</dbReference>
<evidence type="ECO:0000313" key="6">
    <source>
        <dbReference type="EMBL" id="KAJ7951992.1"/>
    </source>
</evidence>
<keyword evidence="4" id="KW-0472">Membrane</keyword>
<dbReference type="PROSITE" id="PS51257">
    <property type="entry name" value="PROKAR_LIPOPROTEIN"/>
    <property type="match status" value="1"/>
</dbReference>
<dbReference type="AlphaFoldDB" id="A0AAD7L667"/>
<evidence type="ECO:0000256" key="2">
    <source>
        <dbReference type="ARBA" id="ARBA00022676"/>
    </source>
</evidence>